<dbReference type="Gene3D" id="3.30.70.1440">
    <property type="entry name" value="Multidrug efflux transporter AcrB pore domain"/>
    <property type="match status" value="1"/>
</dbReference>
<evidence type="ECO:0000256" key="5">
    <source>
        <dbReference type="ARBA" id="ARBA00022519"/>
    </source>
</evidence>
<feature type="transmembrane region" description="Helical" evidence="9">
    <location>
        <begin position="391"/>
        <end position="416"/>
    </location>
</feature>
<comment type="subcellular location">
    <subcellularLocation>
        <location evidence="1">Cell inner membrane</location>
        <topology evidence="1">Multi-pass membrane protein</topology>
    </subcellularLocation>
</comment>
<sequence>MFERFINRPVLATVISVFIVLLGLIGITQLPLTQFPDIAPPSVEVSASYPGANAETIARSVAPALEEAINGVDDMTYMTSTSSNDGSLAINVFFRQGTDPDQAAVNVQNRVARATSKLPEEVTKIGVSTSKKQNSMIMLISLVSDDPDTYDSTFLQNYVKINLLPEIQRVDGVGQASVFGSKDYAMRIWLDPATMAAYNLSPQEVMAAVQAQNVEAAPGRFGEGSESALELIMRYKGKLKTPEEYGNIIIRSNEDGSLLRLDDVARVELGSYSYAVNAEANGKASVTMAIYQAAGSNSNDIQVALKEVLENSSASFPEGVSYLVPYSTKRSLDASIEQVLHTLFEAFLLVFLVVFIFLQDFRSTLIPAIAVPVALIGTFFFMTLFGFSINLLTLFALVLAIGIVVDDAIVIVEAVHAKMEQTHLSANRATHHVMREITSAIVSITLVMSSVFLPVGFLEGSTGIFFQQFAFTLAIAILISALNALTLSPALCALFLTNKHIGEGGEKVGWLRGVELRLFKGFNAGFSALTERYCRVARLLIRRKWLSLGGLGVVSGLAFWMSIVTPSGFIPNEDSGFFIMNATLPPGASLERTTETLDHAGKMLREDESVETVITVAGIDLISSSSSPSAGLMFVSLKDPEERGMVKNIGAIMGRLTGKVSSLTEATFFPIQPPTVPGFSNVGGLEIVLQDRTGGELGQLSEVSQGFIGALMQRPEIASAFTMFATGYPQWEIRVNEERASQLGVDVENLLMVMQAYYGSVQVSDFNRFGKYYRVVMQAEPDARMDPSSLGEVFVKNDTGEMVPMNSLVSLERVYGPQTVDHFNLFNSLTVSANVAQGFSTGQAIDAVREVAATALPPGYSYDWDGVSREEVESGGQAVYIFILSLVFVYLLLSAQYESYLLPLAVILSIPAGVLGVFLGVMAAGLENNIYVQIAMIMLIGLLGKNAILIVEYAIQRRRAGMGLVESAIEGSKARFRPILMTSLAFTAGLLPLLKATGPSAIDNHSIGAAAVGGMVSGTALGMLVIPVLYVVFQSLQERIGGPAHDPDAEVPDITNE</sequence>
<dbReference type="AlphaFoldDB" id="A0A831WMZ9"/>
<accession>A0A831WMZ9</accession>
<feature type="transmembrane region" description="Helical" evidence="9">
    <location>
        <begin position="469"/>
        <end position="497"/>
    </location>
</feature>
<feature type="transmembrane region" description="Helical" evidence="9">
    <location>
        <begin position="877"/>
        <end position="893"/>
    </location>
</feature>
<feature type="transmembrane region" description="Helical" evidence="9">
    <location>
        <begin position="12"/>
        <end position="32"/>
    </location>
</feature>
<dbReference type="FunFam" id="1.20.1640.10:FF:000001">
    <property type="entry name" value="Efflux pump membrane transporter"/>
    <property type="match status" value="1"/>
</dbReference>
<feature type="transmembrane region" description="Helical" evidence="9">
    <location>
        <begin position="365"/>
        <end position="385"/>
    </location>
</feature>
<dbReference type="NCBIfam" id="TIGR00915">
    <property type="entry name" value="2A0602"/>
    <property type="match status" value="1"/>
</dbReference>
<keyword evidence="7 9" id="KW-1133">Transmembrane helix</keyword>
<dbReference type="GO" id="GO:0042910">
    <property type="term" value="F:xenobiotic transmembrane transporter activity"/>
    <property type="evidence" value="ECO:0007669"/>
    <property type="project" value="TreeGrafter"/>
</dbReference>
<dbReference type="SUPFAM" id="SSF82714">
    <property type="entry name" value="Multidrug efflux transporter AcrB TolC docking domain, DN and DC subdomains"/>
    <property type="match status" value="2"/>
</dbReference>
<dbReference type="InterPro" id="IPR027463">
    <property type="entry name" value="AcrB_DN_DC_subdom"/>
</dbReference>
<feature type="transmembrane region" description="Helical" evidence="9">
    <location>
        <begin position="437"/>
        <end position="457"/>
    </location>
</feature>
<protein>
    <submittedName>
        <fullName evidence="10">Efflux RND transporter permease subunit</fullName>
    </submittedName>
</protein>
<comment type="caution">
    <text evidence="10">The sequence shown here is derived from an EMBL/GenBank/DDBJ whole genome shotgun (WGS) entry which is preliminary data.</text>
</comment>
<evidence type="ECO:0000313" key="10">
    <source>
        <dbReference type="EMBL" id="HED30143.1"/>
    </source>
</evidence>
<evidence type="ECO:0000256" key="3">
    <source>
        <dbReference type="ARBA" id="ARBA00022448"/>
    </source>
</evidence>
<dbReference type="Gene3D" id="3.30.70.1320">
    <property type="entry name" value="Multidrug efflux transporter AcrB pore domain like"/>
    <property type="match status" value="1"/>
</dbReference>
<dbReference type="Proteomes" id="UP000886335">
    <property type="component" value="Unassembled WGS sequence"/>
</dbReference>
<feature type="transmembrane region" description="Helical" evidence="9">
    <location>
        <begin position="545"/>
        <end position="563"/>
    </location>
</feature>
<comment type="similarity">
    <text evidence="2">Belongs to the resistance-nodulation-cell division (RND) (TC 2.A.6) family.</text>
</comment>
<evidence type="ECO:0000256" key="8">
    <source>
        <dbReference type="ARBA" id="ARBA00023136"/>
    </source>
</evidence>
<evidence type="ECO:0000256" key="1">
    <source>
        <dbReference type="ARBA" id="ARBA00004429"/>
    </source>
</evidence>
<dbReference type="Pfam" id="PF00873">
    <property type="entry name" value="ACR_tran"/>
    <property type="match status" value="1"/>
</dbReference>
<name>A0A831WMZ9_PROAE</name>
<dbReference type="Gene3D" id="3.30.2090.10">
    <property type="entry name" value="Multidrug efflux transporter AcrB TolC docking domain, DN and DC subdomains"/>
    <property type="match status" value="2"/>
</dbReference>
<evidence type="ECO:0000256" key="9">
    <source>
        <dbReference type="SAM" id="Phobius"/>
    </source>
</evidence>
<feature type="transmembrane region" description="Helical" evidence="9">
    <location>
        <begin position="930"/>
        <end position="955"/>
    </location>
</feature>
<dbReference type="SUPFAM" id="SSF82693">
    <property type="entry name" value="Multidrug efflux transporter AcrB pore domain, PN1, PN2, PC1 and PC2 subdomains"/>
    <property type="match status" value="4"/>
</dbReference>
<feature type="transmembrane region" description="Helical" evidence="9">
    <location>
        <begin position="900"/>
        <end position="924"/>
    </location>
</feature>
<evidence type="ECO:0000256" key="7">
    <source>
        <dbReference type="ARBA" id="ARBA00022989"/>
    </source>
</evidence>
<evidence type="ECO:0000256" key="2">
    <source>
        <dbReference type="ARBA" id="ARBA00010942"/>
    </source>
</evidence>
<feature type="transmembrane region" description="Helical" evidence="9">
    <location>
        <begin position="976"/>
        <end position="994"/>
    </location>
</feature>
<dbReference type="PANTHER" id="PTHR32063">
    <property type="match status" value="1"/>
</dbReference>
<dbReference type="PRINTS" id="PR00702">
    <property type="entry name" value="ACRIFLAVINRP"/>
</dbReference>
<gene>
    <name evidence="10" type="ORF">ENN50_00295</name>
</gene>
<dbReference type="PANTHER" id="PTHR32063:SF9">
    <property type="entry name" value="SIMILAR TO MULTIDRUG RESISTANCE PROTEIN MEXB"/>
    <property type="match status" value="1"/>
</dbReference>
<dbReference type="FunFam" id="3.30.70.1430:FF:000001">
    <property type="entry name" value="Efflux pump membrane transporter"/>
    <property type="match status" value="1"/>
</dbReference>
<dbReference type="InterPro" id="IPR004764">
    <property type="entry name" value="MdtF-like"/>
</dbReference>
<keyword evidence="8 9" id="KW-0472">Membrane</keyword>
<keyword evidence="3" id="KW-0813">Transport</keyword>
<dbReference type="SUPFAM" id="SSF82866">
    <property type="entry name" value="Multidrug efflux transporter AcrB transmembrane domain"/>
    <property type="match status" value="2"/>
</dbReference>
<dbReference type="Gene3D" id="1.20.1640.10">
    <property type="entry name" value="Multidrug efflux transporter AcrB transmembrane domain"/>
    <property type="match status" value="2"/>
</dbReference>
<dbReference type="GO" id="GO:0009636">
    <property type="term" value="P:response to toxic substance"/>
    <property type="evidence" value="ECO:0007669"/>
    <property type="project" value="UniProtKB-ARBA"/>
</dbReference>
<dbReference type="Gene3D" id="3.30.70.1430">
    <property type="entry name" value="Multidrug efflux transporter AcrB pore domain"/>
    <property type="match status" value="2"/>
</dbReference>
<evidence type="ECO:0000256" key="6">
    <source>
        <dbReference type="ARBA" id="ARBA00022692"/>
    </source>
</evidence>
<keyword evidence="4" id="KW-1003">Cell membrane</keyword>
<reference evidence="10" key="1">
    <citation type="journal article" date="2020" name="mSystems">
        <title>Genome- and Community-Level Interaction Insights into Carbon Utilization and Element Cycling Functions of Hydrothermarchaeota in Hydrothermal Sediment.</title>
        <authorList>
            <person name="Zhou Z."/>
            <person name="Liu Y."/>
            <person name="Xu W."/>
            <person name="Pan J."/>
            <person name="Luo Z.H."/>
            <person name="Li M."/>
        </authorList>
    </citation>
    <scope>NUCLEOTIDE SEQUENCE [LARGE SCALE GENOMIC DNA]</scope>
    <source>
        <strain evidence="10">SpSt-1181</strain>
    </source>
</reference>
<feature type="transmembrane region" description="Helical" evidence="9">
    <location>
        <begin position="339"/>
        <end position="358"/>
    </location>
</feature>
<dbReference type="EMBL" id="DSBW01000009">
    <property type="protein sequence ID" value="HED30143.1"/>
    <property type="molecule type" value="Genomic_DNA"/>
</dbReference>
<keyword evidence="6 9" id="KW-0812">Transmembrane</keyword>
<proteinExistence type="inferred from homology"/>
<dbReference type="GO" id="GO:0005886">
    <property type="term" value="C:plasma membrane"/>
    <property type="evidence" value="ECO:0007669"/>
    <property type="project" value="UniProtKB-SubCell"/>
</dbReference>
<evidence type="ECO:0000256" key="4">
    <source>
        <dbReference type="ARBA" id="ARBA00022475"/>
    </source>
</evidence>
<keyword evidence="5" id="KW-0997">Cell inner membrane</keyword>
<dbReference type="GO" id="GO:0015562">
    <property type="term" value="F:efflux transmembrane transporter activity"/>
    <property type="evidence" value="ECO:0007669"/>
    <property type="project" value="InterPro"/>
</dbReference>
<organism evidence="10">
    <name type="scientific">Prosthecochloris aestuarii</name>
    <dbReference type="NCBI Taxonomy" id="1102"/>
    <lineage>
        <taxon>Bacteria</taxon>
        <taxon>Pseudomonadati</taxon>
        <taxon>Chlorobiota</taxon>
        <taxon>Chlorobiia</taxon>
        <taxon>Chlorobiales</taxon>
        <taxon>Chlorobiaceae</taxon>
        <taxon>Prosthecochloris</taxon>
    </lineage>
</organism>
<dbReference type="InterPro" id="IPR001036">
    <property type="entry name" value="Acrflvin-R"/>
</dbReference>
<feature type="transmembrane region" description="Helical" evidence="9">
    <location>
        <begin position="1006"/>
        <end position="1033"/>
    </location>
</feature>